<proteinExistence type="predicted"/>
<dbReference type="RefSeq" id="WP_127093287.1">
    <property type="nucleotide sequence ID" value="NZ_RAHC01000012.1"/>
</dbReference>
<accession>A0A433ENY9</accession>
<protein>
    <submittedName>
        <fullName evidence="1">Uncharacterized protein</fullName>
    </submittedName>
</protein>
<dbReference type="EMBL" id="RAHC01000012">
    <property type="protein sequence ID" value="RUP75983.1"/>
    <property type="molecule type" value="Genomic_DNA"/>
</dbReference>
<comment type="caution">
    <text evidence="1">The sequence shown here is derived from an EMBL/GenBank/DDBJ whole genome shotgun (WGS) entry which is preliminary data.</text>
</comment>
<dbReference type="AlphaFoldDB" id="A0A433ENY9"/>
<gene>
    <name evidence="1" type="ORF">D6D54_07425</name>
</gene>
<sequence length="171" mass="18033">MGTLLSLLGSIGIISSGAGTVASATNSVAIKDSAIKSLLNIFEASLQNGWDEFSEGTLSLLKQYVHIPEGMETSDIIPYLEEMGYVVSNEAVTVEGTLAAETAVEGGILAGSLGTAAETLGISLAIGAAIYGGYYAYHHWDSIKNFASESLKTTEHYVSSAVNYLKGWWPF</sequence>
<evidence type="ECO:0000313" key="2">
    <source>
        <dbReference type="Proteomes" id="UP000274545"/>
    </source>
</evidence>
<evidence type="ECO:0000313" key="1">
    <source>
        <dbReference type="EMBL" id="RUP75983.1"/>
    </source>
</evidence>
<organism evidence="1 2">
    <name type="scientific">Spiroplasma poulsonii</name>
    <dbReference type="NCBI Taxonomy" id="2138"/>
    <lineage>
        <taxon>Bacteria</taxon>
        <taxon>Bacillati</taxon>
        <taxon>Mycoplasmatota</taxon>
        <taxon>Mollicutes</taxon>
        <taxon>Entomoplasmatales</taxon>
        <taxon>Spiroplasmataceae</taxon>
        <taxon>Spiroplasma</taxon>
    </lineage>
</organism>
<reference evidence="1 2" key="1">
    <citation type="journal article" date="2019" name="Genome Biol. Evol.">
        <title>Toxin and genome evolution in a Drosophila defensive symbiosis.</title>
        <authorList>
            <person name="Ballinger M.J."/>
            <person name="Gawryluk R.M."/>
            <person name="Perlman S.J."/>
        </authorList>
    </citation>
    <scope>NUCLEOTIDE SEQUENCE [LARGE SCALE GENOMIC DNA]</scope>
    <source>
        <strain evidence="2">sNeo</strain>
    </source>
</reference>
<name>A0A433ENY9_9MOLU</name>
<dbReference type="Proteomes" id="UP000274545">
    <property type="component" value="Unassembled WGS sequence"/>
</dbReference>